<dbReference type="PANTHER" id="PTHR43201">
    <property type="entry name" value="ACYL-COA SYNTHETASE"/>
    <property type="match status" value="1"/>
</dbReference>
<dbReference type="InterPro" id="IPR045851">
    <property type="entry name" value="AMP-bd_C_sf"/>
</dbReference>
<dbReference type="PANTHER" id="PTHR43201:SF5">
    <property type="entry name" value="MEDIUM-CHAIN ACYL-COA LIGASE ACSF2, MITOCHONDRIAL"/>
    <property type="match status" value="1"/>
</dbReference>
<dbReference type="InterPro" id="IPR020845">
    <property type="entry name" value="AMP-binding_CS"/>
</dbReference>
<feature type="domain" description="AMP-dependent synthetase/ligase" evidence="3">
    <location>
        <begin position="24"/>
        <end position="376"/>
    </location>
</feature>
<evidence type="ECO:0000259" key="4">
    <source>
        <dbReference type="Pfam" id="PF13193"/>
    </source>
</evidence>
<evidence type="ECO:0000313" key="5">
    <source>
        <dbReference type="EMBL" id="PLC54453.1"/>
    </source>
</evidence>
<name>A0A2N4UHE4_9BURK</name>
<dbReference type="Proteomes" id="UP000234328">
    <property type="component" value="Unassembled WGS sequence"/>
</dbReference>
<dbReference type="PROSITE" id="PS00455">
    <property type="entry name" value="AMP_BINDING"/>
    <property type="match status" value="1"/>
</dbReference>
<accession>A0A2N4UHE4</accession>
<feature type="domain" description="AMP-binding enzyme C-terminal" evidence="4">
    <location>
        <begin position="427"/>
        <end position="503"/>
    </location>
</feature>
<evidence type="ECO:0000313" key="6">
    <source>
        <dbReference type="Proteomes" id="UP000234328"/>
    </source>
</evidence>
<gene>
    <name evidence="5" type="ORF">CR155_06650</name>
</gene>
<dbReference type="Gene3D" id="3.30.300.30">
    <property type="match status" value="1"/>
</dbReference>
<dbReference type="InterPro" id="IPR025110">
    <property type="entry name" value="AMP-bd_C"/>
</dbReference>
<dbReference type="InterPro" id="IPR042099">
    <property type="entry name" value="ANL_N_sf"/>
</dbReference>
<reference evidence="5 6" key="1">
    <citation type="submission" date="2017-10" db="EMBL/GenBank/DDBJ databases">
        <title>Two draft genome sequences of Pusillimonas sp. strains isolated from a nitrate- and radionuclide-contaminated groundwater in Russia.</title>
        <authorList>
            <person name="Grouzdev D.S."/>
            <person name="Tourova T.P."/>
            <person name="Goeva M.A."/>
            <person name="Babich T.L."/>
            <person name="Sokolova D.S."/>
            <person name="Abdullin R."/>
            <person name="Poltaraus A.B."/>
            <person name="Toshchakov S.V."/>
            <person name="Nazina T.N."/>
        </authorList>
    </citation>
    <scope>NUCLEOTIDE SEQUENCE [LARGE SCALE GENOMIC DNA]</scope>
    <source>
        <strain evidence="5 6">JR1/69-2-13</strain>
    </source>
</reference>
<evidence type="ECO:0000256" key="2">
    <source>
        <dbReference type="ARBA" id="ARBA00022598"/>
    </source>
</evidence>
<proteinExistence type="inferred from homology"/>
<organism evidence="5 6">
    <name type="scientific">Pollutimonas nitritireducens</name>
    <dbReference type="NCBI Taxonomy" id="2045209"/>
    <lineage>
        <taxon>Bacteria</taxon>
        <taxon>Pseudomonadati</taxon>
        <taxon>Pseudomonadota</taxon>
        <taxon>Betaproteobacteria</taxon>
        <taxon>Burkholderiales</taxon>
        <taxon>Alcaligenaceae</taxon>
        <taxon>Pollutimonas</taxon>
    </lineage>
</organism>
<dbReference type="EMBL" id="PDNV01000004">
    <property type="protein sequence ID" value="PLC54453.1"/>
    <property type="molecule type" value="Genomic_DNA"/>
</dbReference>
<evidence type="ECO:0000259" key="3">
    <source>
        <dbReference type="Pfam" id="PF00501"/>
    </source>
</evidence>
<dbReference type="AlphaFoldDB" id="A0A2N4UHE4"/>
<dbReference type="InterPro" id="IPR000873">
    <property type="entry name" value="AMP-dep_synth/lig_dom"/>
</dbReference>
<dbReference type="SUPFAM" id="SSF56801">
    <property type="entry name" value="Acetyl-CoA synthetase-like"/>
    <property type="match status" value="1"/>
</dbReference>
<dbReference type="RefSeq" id="WP_102069222.1">
    <property type="nucleotide sequence ID" value="NZ_PDNV01000004.1"/>
</dbReference>
<dbReference type="GO" id="GO:0031956">
    <property type="term" value="F:medium-chain fatty acid-CoA ligase activity"/>
    <property type="evidence" value="ECO:0007669"/>
    <property type="project" value="TreeGrafter"/>
</dbReference>
<dbReference type="GO" id="GO:0006631">
    <property type="term" value="P:fatty acid metabolic process"/>
    <property type="evidence" value="ECO:0007669"/>
    <property type="project" value="TreeGrafter"/>
</dbReference>
<dbReference type="OrthoDB" id="9766486at2"/>
<keyword evidence="2 5" id="KW-0436">Ligase</keyword>
<evidence type="ECO:0000256" key="1">
    <source>
        <dbReference type="ARBA" id="ARBA00006432"/>
    </source>
</evidence>
<protein>
    <submittedName>
        <fullName evidence="5">Long-chain fatty acid--CoA ligase</fullName>
    </submittedName>
</protein>
<comment type="caution">
    <text evidence="5">The sequence shown here is derived from an EMBL/GenBank/DDBJ whole genome shotgun (WGS) entry which is preliminary data.</text>
</comment>
<comment type="similarity">
    <text evidence="1">Belongs to the ATP-dependent AMP-binding enzyme family.</text>
</comment>
<sequence>MTTIDVEALISALPRRLSDIPSYWAGRTPDAVALSENGRQISYRRLNEAVDEAVVLLVDLGVRPGDRLMIVAENCMAQLVLVFAAARMDTWAVNVNARLSLSEIDAIGKHCGARRVVYTHGSSAEAYAHAQRGGASKVSLGDIGDIAIGPINPACEPEPVDAEGSKQVAVLLYTTGTTGQPKGVMLTHRNLLFIAAVSGHVRGLINTDRAYGVLPITHVFGLASVALGTLYAGASLYLAARYSPAALIASVRNDSLTILQGVPAMYARLLEHDRAGWDPSTSALRFIYAGGSPLDATLKDNVERLFKLPLHNGYGMTESSPTISQTRVDAPRRDTSVGSVIPGVDIRIVDVTGVDLAAGEAGELWVRGPNVMKGYYRDPELTAATINPDGWLNTGDIARCSPDGALFIVGRTKELIIRSGFNVYPVEVESALNSHPAVVQSAVVGRFLPGGNEEVVAFVELDPAHHHIGPADLMAYLEPILAAYKRPAQIIVMDAMPAAATGKILKGELKQLAQRLHDAPESSI</sequence>
<dbReference type="Pfam" id="PF00501">
    <property type="entry name" value="AMP-binding"/>
    <property type="match status" value="1"/>
</dbReference>
<dbReference type="Pfam" id="PF13193">
    <property type="entry name" value="AMP-binding_C"/>
    <property type="match status" value="1"/>
</dbReference>
<dbReference type="Gene3D" id="3.40.50.12780">
    <property type="entry name" value="N-terminal domain of ligase-like"/>
    <property type="match status" value="1"/>
</dbReference>
<keyword evidence="6" id="KW-1185">Reference proteome</keyword>